<feature type="region of interest" description="Disordered" evidence="1">
    <location>
        <begin position="1"/>
        <end position="67"/>
    </location>
</feature>
<reference evidence="2 3" key="1">
    <citation type="journal article" date="2018" name="Nat. Ecol. Evol.">
        <title>Pezizomycetes genomes reveal the molecular basis of ectomycorrhizal truffle lifestyle.</title>
        <authorList>
            <person name="Murat C."/>
            <person name="Payen T."/>
            <person name="Noel B."/>
            <person name="Kuo A."/>
            <person name="Morin E."/>
            <person name="Chen J."/>
            <person name="Kohler A."/>
            <person name="Krizsan K."/>
            <person name="Balestrini R."/>
            <person name="Da Silva C."/>
            <person name="Montanini B."/>
            <person name="Hainaut M."/>
            <person name="Levati E."/>
            <person name="Barry K.W."/>
            <person name="Belfiori B."/>
            <person name="Cichocki N."/>
            <person name="Clum A."/>
            <person name="Dockter R.B."/>
            <person name="Fauchery L."/>
            <person name="Guy J."/>
            <person name="Iotti M."/>
            <person name="Le Tacon F."/>
            <person name="Lindquist E.A."/>
            <person name="Lipzen A."/>
            <person name="Malagnac F."/>
            <person name="Mello A."/>
            <person name="Molinier V."/>
            <person name="Miyauchi S."/>
            <person name="Poulain J."/>
            <person name="Riccioni C."/>
            <person name="Rubini A."/>
            <person name="Sitrit Y."/>
            <person name="Splivallo R."/>
            <person name="Traeger S."/>
            <person name="Wang M."/>
            <person name="Zifcakova L."/>
            <person name="Wipf D."/>
            <person name="Zambonelli A."/>
            <person name="Paolocci F."/>
            <person name="Nowrousian M."/>
            <person name="Ottonello S."/>
            <person name="Baldrian P."/>
            <person name="Spatafora J.W."/>
            <person name="Henrissat B."/>
            <person name="Nagy L.G."/>
            <person name="Aury J.M."/>
            <person name="Wincker P."/>
            <person name="Grigoriev I.V."/>
            <person name="Bonfante P."/>
            <person name="Martin F.M."/>
        </authorList>
    </citation>
    <scope>NUCLEOTIDE SEQUENCE [LARGE SCALE GENOMIC DNA]</scope>
    <source>
        <strain evidence="2 3">ATCC MYA-4762</strain>
    </source>
</reference>
<accession>A0A3N4LPJ5</accession>
<feature type="compositionally biased region" description="Basic and acidic residues" evidence="1">
    <location>
        <begin position="376"/>
        <end position="404"/>
    </location>
</feature>
<dbReference type="EMBL" id="ML121540">
    <property type="protein sequence ID" value="RPB24827.1"/>
    <property type="molecule type" value="Genomic_DNA"/>
</dbReference>
<feature type="compositionally biased region" description="Polar residues" evidence="1">
    <location>
        <begin position="348"/>
        <end position="370"/>
    </location>
</feature>
<feature type="compositionally biased region" description="Polar residues" evidence="1">
    <location>
        <begin position="56"/>
        <end position="67"/>
    </location>
</feature>
<proteinExistence type="predicted"/>
<dbReference type="Proteomes" id="UP000267821">
    <property type="component" value="Unassembled WGS sequence"/>
</dbReference>
<feature type="region of interest" description="Disordered" evidence="1">
    <location>
        <begin position="325"/>
        <end position="423"/>
    </location>
</feature>
<keyword evidence="3" id="KW-1185">Reference proteome</keyword>
<sequence>MLPPANPGLLQRSATSPIRPSYDNPKLSRSRSIKGLIFTRGKSGSTPAPDSEDAVSPTNGSPTITLGNEFNWSIARSPTTVTNVMANPSREETLSRATPSPAFPSPAFPSPVLASPASPSPSVLFGRASPSPSVLFGRSASLRKQSITKEDISRPIIQGQEFGTARSLASIKEQSTIRMSSPAPEPHKRAGSVGAGSLCSITPNMISLPLTPGTPGSYRTMQTNDSYAMITSSALTPTSPHSPPFAQSIKSPVSESTPPPPPPPPLHPSQIPVARAIPVEELQYPRPLEVFPAKPQTEEPPAAPAPQLKRFASLSLRRTLSLGFKSSKANGGVPRSTSSASIRGRFGRSQTETQAQSPLEPSARGTSSPAFGQLGIKEEESVSPRDDPEARAAELRRREKERKVSPGTLVIQPNSGEPIALRKGKDIGHRLKPRRVDDRLLSAPKVDGVKEGACTSCKRGPFPTMWMCADIFYDDEEEGCPHDNDHHGSDGMKTPELGTGRSLCHYLLCRMCANEKINSGLGTLD</sequence>
<protein>
    <submittedName>
        <fullName evidence="2">Uncharacterized protein</fullName>
    </submittedName>
</protein>
<feature type="compositionally biased region" description="Pro residues" evidence="1">
    <location>
        <begin position="257"/>
        <end position="267"/>
    </location>
</feature>
<dbReference type="OrthoDB" id="5358246at2759"/>
<dbReference type="InParanoid" id="A0A3N4LPJ5"/>
<gene>
    <name evidence="2" type="ORF">L211DRAFT_152488</name>
</gene>
<name>A0A3N4LPJ5_9PEZI</name>
<organism evidence="2 3">
    <name type="scientific">Terfezia boudieri ATCC MYA-4762</name>
    <dbReference type="NCBI Taxonomy" id="1051890"/>
    <lineage>
        <taxon>Eukaryota</taxon>
        <taxon>Fungi</taxon>
        <taxon>Dikarya</taxon>
        <taxon>Ascomycota</taxon>
        <taxon>Pezizomycotina</taxon>
        <taxon>Pezizomycetes</taxon>
        <taxon>Pezizales</taxon>
        <taxon>Pezizaceae</taxon>
        <taxon>Terfezia</taxon>
    </lineage>
</organism>
<evidence type="ECO:0000256" key="1">
    <source>
        <dbReference type="SAM" id="MobiDB-lite"/>
    </source>
</evidence>
<feature type="region of interest" description="Disordered" evidence="1">
    <location>
        <begin position="233"/>
        <end position="270"/>
    </location>
</feature>
<evidence type="ECO:0000313" key="3">
    <source>
        <dbReference type="Proteomes" id="UP000267821"/>
    </source>
</evidence>
<dbReference type="AlphaFoldDB" id="A0A3N4LPJ5"/>
<evidence type="ECO:0000313" key="2">
    <source>
        <dbReference type="EMBL" id="RPB24827.1"/>
    </source>
</evidence>